<gene>
    <name evidence="5" type="ORF">JOF29_003117</name>
</gene>
<dbReference type="SFLD" id="SFLDS00001">
    <property type="entry name" value="Enolase"/>
    <property type="match status" value="1"/>
</dbReference>
<feature type="domain" description="Mandelate racemase/muconate lactonizing enzyme C-terminal" evidence="4">
    <location>
        <begin position="139"/>
        <end position="239"/>
    </location>
</feature>
<dbReference type="InterPro" id="IPR013342">
    <property type="entry name" value="Mandelate_racemase_C"/>
</dbReference>
<dbReference type="SUPFAM" id="SSF51604">
    <property type="entry name" value="Enolase C-terminal domain-like"/>
    <property type="match status" value="1"/>
</dbReference>
<name>A0ABS4UK98_9ACTN</name>
<evidence type="ECO:0000256" key="3">
    <source>
        <dbReference type="ARBA" id="ARBA00022842"/>
    </source>
</evidence>
<evidence type="ECO:0000313" key="5">
    <source>
        <dbReference type="EMBL" id="MBP2352034.1"/>
    </source>
</evidence>
<proteinExistence type="predicted"/>
<comment type="caution">
    <text evidence="5">The sequence shown here is derived from an EMBL/GenBank/DDBJ whole genome shotgun (WGS) entry which is preliminary data.</text>
</comment>
<evidence type="ECO:0000256" key="1">
    <source>
        <dbReference type="ARBA" id="ARBA00001946"/>
    </source>
</evidence>
<keyword evidence="3" id="KW-0460">Magnesium</keyword>
<keyword evidence="6" id="KW-1185">Reference proteome</keyword>
<dbReference type="InterPro" id="IPR029065">
    <property type="entry name" value="Enolase_C-like"/>
</dbReference>
<evidence type="ECO:0000313" key="6">
    <source>
        <dbReference type="Proteomes" id="UP000755585"/>
    </source>
</evidence>
<dbReference type="RefSeq" id="WP_209694853.1">
    <property type="nucleotide sequence ID" value="NZ_BAAAVU010000009.1"/>
</dbReference>
<dbReference type="CDD" id="cd03328">
    <property type="entry name" value="MR_like_3"/>
    <property type="match status" value="1"/>
</dbReference>
<keyword evidence="2" id="KW-0479">Metal-binding</keyword>
<comment type="cofactor">
    <cofactor evidence="1">
        <name>Mg(2+)</name>
        <dbReference type="ChEBI" id="CHEBI:18420"/>
    </cofactor>
</comment>
<dbReference type="SUPFAM" id="SSF54826">
    <property type="entry name" value="Enolase N-terminal domain-like"/>
    <property type="match status" value="1"/>
</dbReference>
<protein>
    <submittedName>
        <fullName evidence="5">L-alanine-DL-glutamate epimerase-like enolase superfamily enzyme</fullName>
    </submittedName>
</protein>
<dbReference type="Gene3D" id="3.20.20.120">
    <property type="entry name" value="Enolase-like C-terminal domain"/>
    <property type="match status" value="1"/>
</dbReference>
<dbReference type="SMART" id="SM00922">
    <property type="entry name" value="MR_MLE"/>
    <property type="match status" value="1"/>
</dbReference>
<dbReference type="Proteomes" id="UP000755585">
    <property type="component" value="Unassembled WGS sequence"/>
</dbReference>
<dbReference type="Gene3D" id="3.30.390.10">
    <property type="entry name" value="Enolase-like, N-terminal domain"/>
    <property type="match status" value="1"/>
</dbReference>
<dbReference type="Pfam" id="PF13378">
    <property type="entry name" value="MR_MLE_C"/>
    <property type="match status" value="1"/>
</dbReference>
<reference evidence="5 6" key="1">
    <citation type="submission" date="2021-03" db="EMBL/GenBank/DDBJ databases">
        <title>Sequencing the genomes of 1000 actinobacteria strains.</title>
        <authorList>
            <person name="Klenk H.-P."/>
        </authorList>
    </citation>
    <scope>NUCLEOTIDE SEQUENCE [LARGE SCALE GENOMIC DNA]</scope>
    <source>
        <strain evidence="5 6">DSM 18824</strain>
    </source>
</reference>
<dbReference type="InterPro" id="IPR029017">
    <property type="entry name" value="Enolase-like_N"/>
</dbReference>
<dbReference type="PANTHER" id="PTHR13794:SF58">
    <property type="entry name" value="MITOCHONDRIAL ENOLASE SUPERFAMILY MEMBER 1"/>
    <property type="match status" value="1"/>
</dbReference>
<dbReference type="Pfam" id="PF02746">
    <property type="entry name" value="MR_MLE_N"/>
    <property type="match status" value="1"/>
</dbReference>
<dbReference type="InterPro" id="IPR046945">
    <property type="entry name" value="RHMD-like"/>
</dbReference>
<evidence type="ECO:0000256" key="2">
    <source>
        <dbReference type="ARBA" id="ARBA00022723"/>
    </source>
</evidence>
<evidence type="ECO:0000259" key="4">
    <source>
        <dbReference type="SMART" id="SM00922"/>
    </source>
</evidence>
<dbReference type="SFLD" id="SFLDG00179">
    <property type="entry name" value="mandelate_racemase"/>
    <property type="match status" value="1"/>
</dbReference>
<accession>A0ABS4UK98</accession>
<sequence>MIESVTASAYTIPTDAPEADGTFAWDSTTLVLVEVSAAGVTGTGWTYGSPACATVVAHDLASVVQGRDPMDVGGSWNAMRSALRNIGRPGVAGMAMSAVDCALWDLKARLLGLPLHRLLGAVHESVPVYGSGGFTTYDDRQLADQLTGWVAQGIPRVKIKIGESSGAREDRDMVRVALARDVIGSAAELYVDANGGYTVGQACRVASRLASYGVTWFEEPVSSDDLAGLGAVRDQTGIDVTAGEYGYDLAYFSRMCPVVDCLQSDVTRCGGITELLRIAAVAESHGLQLSGHCAPGLHLAPLSAIPNLRHLEWFHDHTRIESMLFDGLPTPSNGTATPPDSPGHGLTWLPPAATTYRVA</sequence>
<dbReference type="PROSITE" id="PS00908">
    <property type="entry name" value="MR_MLE_1"/>
    <property type="match status" value="1"/>
</dbReference>
<dbReference type="InterPro" id="IPR036849">
    <property type="entry name" value="Enolase-like_C_sf"/>
</dbReference>
<dbReference type="InterPro" id="IPR018110">
    <property type="entry name" value="Mandel_Rmase/mucon_lact_enz_CS"/>
</dbReference>
<organism evidence="5 6">
    <name type="scientific">Kribbella aluminosa</name>
    <dbReference type="NCBI Taxonomy" id="416017"/>
    <lineage>
        <taxon>Bacteria</taxon>
        <taxon>Bacillati</taxon>
        <taxon>Actinomycetota</taxon>
        <taxon>Actinomycetes</taxon>
        <taxon>Propionibacteriales</taxon>
        <taxon>Kribbellaceae</taxon>
        <taxon>Kribbella</taxon>
    </lineage>
</organism>
<dbReference type="InterPro" id="IPR013341">
    <property type="entry name" value="Mandelate_racemase_N_dom"/>
</dbReference>
<dbReference type="PANTHER" id="PTHR13794">
    <property type="entry name" value="ENOLASE SUPERFAMILY, MANDELATE RACEMASE"/>
    <property type="match status" value="1"/>
</dbReference>
<dbReference type="EMBL" id="JAGINT010000001">
    <property type="protein sequence ID" value="MBP2352034.1"/>
    <property type="molecule type" value="Genomic_DNA"/>
</dbReference>